<name>A0A0L0G1Q8_9EUKA</name>
<dbReference type="EMBL" id="KQ241895">
    <property type="protein sequence ID" value="KNC82761.1"/>
    <property type="molecule type" value="Genomic_DNA"/>
</dbReference>
<sequence length="224" mass="25473">MSLKATLSELKEAYRPRLPASDRKRRVLAGIETALPKGQTTISAMFRENAKSEFSTRQRKRTGSIKTFTKMPKELAREDSKHATSKLSLRTEAQHDMLAKYRPSLKPEPKTTEHPCRSNEKQCCTSQNEQGTYSEEIWCDQLDTNKEFLEAETRTTNQMCKTEQPRSLASLCRRSSLLQAQTEPEPGTTLINYEQQITQYNVDTHSPNAAIPRIGHGVGRLQTE</sequence>
<dbReference type="AlphaFoldDB" id="A0A0L0G1Q8"/>
<protein>
    <submittedName>
        <fullName evidence="2">Uncharacterized protein</fullName>
    </submittedName>
</protein>
<feature type="compositionally biased region" description="Basic and acidic residues" evidence="1">
    <location>
        <begin position="100"/>
        <end position="120"/>
    </location>
</feature>
<accession>A0A0L0G1Q8</accession>
<organism evidence="2 3">
    <name type="scientific">Sphaeroforma arctica JP610</name>
    <dbReference type="NCBI Taxonomy" id="667725"/>
    <lineage>
        <taxon>Eukaryota</taxon>
        <taxon>Ichthyosporea</taxon>
        <taxon>Ichthyophonida</taxon>
        <taxon>Sphaeroforma</taxon>
    </lineage>
</organism>
<gene>
    <name evidence="2" type="ORF">SARC_04961</name>
</gene>
<evidence type="ECO:0000313" key="3">
    <source>
        <dbReference type="Proteomes" id="UP000054560"/>
    </source>
</evidence>
<dbReference type="RefSeq" id="XP_014156663.1">
    <property type="nucleotide sequence ID" value="XM_014301188.1"/>
</dbReference>
<evidence type="ECO:0000256" key="1">
    <source>
        <dbReference type="SAM" id="MobiDB-lite"/>
    </source>
</evidence>
<proteinExistence type="predicted"/>
<dbReference type="Proteomes" id="UP000054560">
    <property type="component" value="Unassembled WGS sequence"/>
</dbReference>
<reference evidence="2 3" key="1">
    <citation type="submission" date="2011-02" db="EMBL/GenBank/DDBJ databases">
        <title>The Genome Sequence of Sphaeroforma arctica JP610.</title>
        <authorList>
            <consortium name="The Broad Institute Genome Sequencing Platform"/>
            <person name="Russ C."/>
            <person name="Cuomo C."/>
            <person name="Young S.K."/>
            <person name="Zeng Q."/>
            <person name="Gargeya S."/>
            <person name="Alvarado L."/>
            <person name="Berlin A."/>
            <person name="Chapman S.B."/>
            <person name="Chen Z."/>
            <person name="Freedman E."/>
            <person name="Gellesch M."/>
            <person name="Goldberg J."/>
            <person name="Griggs A."/>
            <person name="Gujja S."/>
            <person name="Heilman E."/>
            <person name="Heiman D."/>
            <person name="Howarth C."/>
            <person name="Mehta T."/>
            <person name="Neiman D."/>
            <person name="Pearson M."/>
            <person name="Roberts A."/>
            <person name="Saif S."/>
            <person name="Shea T."/>
            <person name="Shenoy N."/>
            <person name="Sisk P."/>
            <person name="Stolte C."/>
            <person name="Sykes S."/>
            <person name="White J."/>
            <person name="Yandava C."/>
            <person name="Burger G."/>
            <person name="Gray M.W."/>
            <person name="Holland P.W.H."/>
            <person name="King N."/>
            <person name="Lang F.B.F."/>
            <person name="Roger A.J."/>
            <person name="Ruiz-Trillo I."/>
            <person name="Haas B."/>
            <person name="Nusbaum C."/>
            <person name="Birren B."/>
        </authorList>
    </citation>
    <scope>NUCLEOTIDE SEQUENCE [LARGE SCALE GENOMIC DNA]</scope>
    <source>
        <strain evidence="2 3">JP610</strain>
    </source>
</reference>
<feature type="region of interest" description="Disordered" evidence="1">
    <location>
        <begin position="100"/>
        <end position="125"/>
    </location>
</feature>
<feature type="region of interest" description="Disordered" evidence="1">
    <location>
        <begin position="1"/>
        <end position="23"/>
    </location>
</feature>
<evidence type="ECO:0000313" key="2">
    <source>
        <dbReference type="EMBL" id="KNC82761.1"/>
    </source>
</evidence>
<dbReference type="GeneID" id="25905465"/>
<keyword evidence="3" id="KW-1185">Reference proteome</keyword>